<evidence type="ECO:0000256" key="1">
    <source>
        <dbReference type="ARBA" id="ARBA00004141"/>
    </source>
</evidence>
<dbReference type="Proteomes" id="UP000426857">
    <property type="component" value="Chromosome"/>
</dbReference>
<gene>
    <name evidence="8" type="ORF">FOB82_05570</name>
</gene>
<feature type="transmembrane region" description="Helical" evidence="6">
    <location>
        <begin position="211"/>
        <end position="229"/>
    </location>
</feature>
<dbReference type="GO" id="GO:0016020">
    <property type="term" value="C:membrane"/>
    <property type="evidence" value="ECO:0007669"/>
    <property type="project" value="UniProtKB-SubCell"/>
</dbReference>
<dbReference type="GO" id="GO:0055085">
    <property type="term" value="P:transmembrane transport"/>
    <property type="evidence" value="ECO:0007669"/>
    <property type="project" value="InterPro"/>
</dbReference>
<dbReference type="CDD" id="cd07042">
    <property type="entry name" value="STAS_SulP_like_sulfate_transporter"/>
    <property type="match status" value="1"/>
</dbReference>
<reference evidence="8 9" key="1">
    <citation type="submission" date="2019-11" db="EMBL/GenBank/DDBJ databases">
        <title>FDA dAtabase for Regulatory Grade micrObial Sequences (FDA-ARGOS): Supporting development and validation of Infectious Disease Dx tests.</title>
        <authorList>
            <person name="Kerrigan L."/>
            <person name="Long C."/>
            <person name="Tallon L."/>
            <person name="Sadzewicz L."/>
            <person name="Vavikolanu K."/>
            <person name="Mehta A."/>
            <person name="Aluvathingal J."/>
            <person name="Nadendla S."/>
            <person name="Yan Y."/>
            <person name="Sichtig H."/>
        </authorList>
    </citation>
    <scope>NUCLEOTIDE SEQUENCE [LARGE SCALE GENOMIC DNA]</scope>
    <source>
        <strain evidence="8 9">FDAARGOS_674</strain>
    </source>
</reference>
<feature type="transmembrane region" description="Helical" evidence="6">
    <location>
        <begin position="99"/>
        <end position="121"/>
    </location>
</feature>
<dbReference type="Pfam" id="PF00916">
    <property type="entry name" value="Sulfate_transp"/>
    <property type="match status" value="1"/>
</dbReference>
<feature type="transmembrane region" description="Helical" evidence="6">
    <location>
        <begin position="316"/>
        <end position="336"/>
    </location>
</feature>
<feature type="transmembrane region" description="Helical" evidence="6">
    <location>
        <begin position="64"/>
        <end position="87"/>
    </location>
</feature>
<accession>A0A6B8TTK0</accession>
<feature type="transmembrane region" description="Helical" evidence="6">
    <location>
        <begin position="272"/>
        <end position="296"/>
    </location>
</feature>
<evidence type="ECO:0000256" key="5">
    <source>
        <dbReference type="SAM" id="MobiDB-lite"/>
    </source>
</evidence>
<feature type="region of interest" description="Disordered" evidence="5">
    <location>
        <begin position="617"/>
        <end position="641"/>
    </location>
</feature>
<feature type="transmembrane region" description="Helical" evidence="6">
    <location>
        <begin position="409"/>
        <end position="437"/>
    </location>
</feature>
<feature type="domain" description="STAS" evidence="7">
    <location>
        <begin position="465"/>
        <end position="577"/>
    </location>
</feature>
<dbReference type="InterPro" id="IPR011547">
    <property type="entry name" value="SLC26A/SulP_dom"/>
</dbReference>
<dbReference type="InterPro" id="IPR036513">
    <property type="entry name" value="STAS_dom_sf"/>
</dbReference>
<evidence type="ECO:0000313" key="8">
    <source>
        <dbReference type="EMBL" id="QGS34503.1"/>
    </source>
</evidence>
<feature type="region of interest" description="Disordered" evidence="5">
    <location>
        <begin position="1"/>
        <end position="23"/>
    </location>
</feature>
<comment type="subcellular location">
    <subcellularLocation>
        <location evidence="1">Membrane</location>
        <topology evidence="1">Multi-pass membrane protein</topology>
    </subcellularLocation>
</comment>
<dbReference type="KEGG" id="cxe:FOB82_05570"/>
<dbReference type="RefSeq" id="WP_155868625.1">
    <property type="nucleotide sequence ID" value="NZ_CP046322.1"/>
</dbReference>
<keyword evidence="2 6" id="KW-0812">Transmembrane</keyword>
<feature type="transmembrane region" description="Helical" evidence="6">
    <location>
        <begin position="236"/>
        <end position="252"/>
    </location>
</feature>
<feature type="transmembrane region" description="Helical" evidence="6">
    <location>
        <begin position="356"/>
        <end position="388"/>
    </location>
</feature>
<sequence>MSPASEPPRPAPARPGAPAGPRGIARLVPPALAGARRSFAGDAMAGLTLAAIALPGSMGTAQLVGAPAIAGLVAFIVGSVIFALVGGHRILSVGADSSIAPMLAAAAAGGAVTGVATTGRLTDAGHPVIDAETLMLVSVLVGAILMLIGAVRGGWITQFLSRPVTIGLLAGIGLGIIVDQLPVAMGMPNHGGGVIGGIVDMVTSFDEINPWTLAAAGIVLFCTLGAGLISLRLPGALFGLAAAMVFSAAVDLRSKGVVTLPRPDLAPPDLDFAALSPGAALELLPTALVIAVLVVIQTGATEASFPGPRRTIDRDLGAIGVASAAAGLVGAFAVNASPPRTSVIAAAKGRSQVVGLVAAAIVLVIGVLGEGLLPFLPTAALAAVLLTVAAKLIKVRSMTRIARFSRTEFAVCLATVVLVVFVGVVQGVIVAALVTLLDRTRREARPPTYRKGMIPKSNHWVPVDAGTATVQVPGVLVWSVEAPLWYADSDFVVDQLGEELSGDDGPYAAVVLDAAAIADVDFTGAGALESIIDALDHAQLPLIIARANRSVQKAVDKAGLAGRVTIEPTVADAVKHAARLVGLGDELRAVRGKRKDIAALRQRGLVADEVIEQVEEELEAETKKEEARELKRGDREDDILP</sequence>
<organism evidence="8 9">
    <name type="scientific">Corynebacterium xerosis</name>
    <dbReference type="NCBI Taxonomy" id="1725"/>
    <lineage>
        <taxon>Bacteria</taxon>
        <taxon>Bacillati</taxon>
        <taxon>Actinomycetota</taxon>
        <taxon>Actinomycetes</taxon>
        <taxon>Mycobacteriales</taxon>
        <taxon>Corynebacteriaceae</taxon>
        <taxon>Corynebacterium</taxon>
    </lineage>
</organism>
<dbReference type="AlphaFoldDB" id="A0A6B8TTK0"/>
<dbReference type="InterPro" id="IPR002645">
    <property type="entry name" value="STAS_dom"/>
</dbReference>
<name>A0A6B8TTK0_9CORY</name>
<dbReference type="PROSITE" id="PS50801">
    <property type="entry name" value="STAS"/>
    <property type="match status" value="1"/>
</dbReference>
<evidence type="ECO:0000256" key="4">
    <source>
        <dbReference type="ARBA" id="ARBA00023136"/>
    </source>
</evidence>
<dbReference type="SUPFAM" id="SSF52091">
    <property type="entry name" value="SpoIIaa-like"/>
    <property type="match status" value="1"/>
</dbReference>
<keyword evidence="3 6" id="KW-1133">Transmembrane helix</keyword>
<dbReference type="Gene3D" id="3.30.750.24">
    <property type="entry name" value="STAS domain"/>
    <property type="match status" value="1"/>
</dbReference>
<evidence type="ECO:0000256" key="6">
    <source>
        <dbReference type="SAM" id="Phobius"/>
    </source>
</evidence>
<feature type="transmembrane region" description="Helical" evidence="6">
    <location>
        <begin position="159"/>
        <end position="178"/>
    </location>
</feature>
<evidence type="ECO:0000256" key="3">
    <source>
        <dbReference type="ARBA" id="ARBA00022989"/>
    </source>
</evidence>
<dbReference type="InterPro" id="IPR001902">
    <property type="entry name" value="SLC26A/SulP_fam"/>
</dbReference>
<dbReference type="EMBL" id="CP046322">
    <property type="protein sequence ID" value="QGS34503.1"/>
    <property type="molecule type" value="Genomic_DNA"/>
</dbReference>
<feature type="transmembrane region" description="Helical" evidence="6">
    <location>
        <begin position="133"/>
        <end position="152"/>
    </location>
</feature>
<dbReference type="PANTHER" id="PTHR11814">
    <property type="entry name" value="SULFATE TRANSPORTER"/>
    <property type="match status" value="1"/>
</dbReference>
<feature type="compositionally biased region" description="Pro residues" evidence="5">
    <location>
        <begin position="1"/>
        <end position="15"/>
    </location>
</feature>
<evidence type="ECO:0000259" key="7">
    <source>
        <dbReference type="PROSITE" id="PS50801"/>
    </source>
</evidence>
<evidence type="ECO:0000256" key="2">
    <source>
        <dbReference type="ARBA" id="ARBA00022692"/>
    </source>
</evidence>
<feature type="compositionally biased region" description="Basic and acidic residues" evidence="5">
    <location>
        <begin position="620"/>
        <end position="635"/>
    </location>
</feature>
<keyword evidence="4 6" id="KW-0472">Membrane</keyword>
<proteinExistence type="predicted"/>
<dbReference type="Pfam" id="PF01740">
    <property type="entry name" value="STAS"/>
    <property type="match status" value="1"/>
</dbReference>
<protein>
    <submittedName>
        <fullName evidence="8">STAS domain-containing protein</fullName>
    </submittedName>
</protein>
<evidence type="ECO:0000313" key="9">
    <source>
        <dbReference type="Proteomes" id="UP000426857"/>
    </source>
</evidence>